<accession>A0ABQ6JP91</accession>
<proteinExistence type="predicted"/>
<feature type="compositionally biased region" description="Basic and acidic residues" evidence="1">
    <location>
        <begin position="130"/>
        <end position="148"/>
    </location>
</feature>
<reference evidence="3" key="1">
    <citation type="journal article" date="2019" name="Int. J. Syst. Evol. Microbiol.">
        <title>The Global Catalogue of Microorganisms (GCM) 10K type strain sequencing project: providing services to taxonomists for standard genome sequencing and annotation.</title>
        <authorList>
            <consortium name="The Broad Institute Genomics Platform"/>
            <consortium name="The Broad Institute Genome Sequencing Center for Infectious Disease"/>
            <person name="Wu L."/>
            <person name="Ma J."/>
        </authorList>
    </citation>
    <scope>NUCLEOTIDE SEQUENCE [LARGE SCALE GENOMIC DNA]</scope>
    <source>
        <strain evidence="3">NBRC 108730</strain>
    </source>
</reference>
<gene>
    <name evidence="2" type="ORF">GCM10025868_38050</name>
</gene>
<evidence type="ECO:0000313" key="2">
    <source>
        <dbReference type="EMBL" id="GMA88555.1"/>
    </source>
</evidence>
<sequence>MTRDSERMVCPYVARTRAYRRKANWVSSSGAMNSGSASSPIGRAASAMRTPVAPIALPSPPSARRLVADDRPQPRALAAEPHAGGEQRVDHQRDADRHQHHQRHRPAVGAEAHGHPHRRVVAQRHLAPQQHEHHQRHEPVRRAVEHHRAGGQQVRQQPGHGRQARGADHHRAC</sequence>
<comment type="caution">
    <text evidence="2">The sequence shown here is derived from an EMBL/GenBank/DDBJ whole genome shotgun (WGS) entry which is preliminary data.</text>
</comment>
<evidence type="ECO:0000256" key="1">
    <source>
        <dbReference type="SAM" id="MobiDB-lite"/>
    </source>
</evidence>
<protein>
    <submittedName>
        <fullName evidence="2">Uncharacterized protein</fullName>
    </submittedName>
</protein>
<name>A0ABQ6JP91_9ACTN</name>
<organism evidence="2 3">
    <name type="scientific">Angustibacter aerolatus</name>
    <dbReference type="NCBI Taxonomy" id="1162965"/>
    <lineage>
        <taxon>Bacteria</taxon>
        <taxon>Bacillati</taxon>
        <taxon>Actinomycetota</taxon>
        <taxon>Actinomycetes</taxon>
        <taxon>Kineosporiales</taxon>
        <taxon>Kineosporiaceae</taxon>
    </lineage>
</organism>
<keyword evidence="3" id="KW-1185">Reference proteome</keyword>
<feature type="region of interest" description="Disordered" evidence="1">
    <location>
        <begin position="25"/>
        <end position="173"/>
    </location>
</feature>
<feature type="compositionally biased region" description="Basic and acidic residues" evidence="1">
    <location>
        <begin position="83"/>
        <end position="97"/>
    </location>
</feature>
<evidence type="ECO:0000313" key="3">
    <source>
        <dbReference type="Proteomes" id="UP001157017"/>
    </source>
</evidence>
<feature type="compositionally biased region" description="Low complexity" evidence="1">
    <location>
        <begin position="27"/>
        <end position="39"/>
    </location>
</feature>
<dbReference type="EMBL" id="BSUZ01000001">
    <property type="protein sequence ID" value="GMA88555.1"/>
    <property type="molecule type" value="Genomic_DNA"/>
</dbReference>
<dbReference type="Proteomes" id="UP001157017">
    <property type="component" value="Unassembled WGS sequence"/>
</dbReference>